<dbReference type="InterPro" id="IPR016099">
    <property type="entry name" value="Prismane-like_a/b-sand"/>
</dbReference>
<protein>
    <submittedName>
        <fullName evidence="1">Uncharacterized protein</fullName>
    </submittedName>
</protein>
<accession>A0A212L7L3</accession>
<evidence type="ECO:0000313" key="1">
    <source>
        <dbReference type="EMBL" id="SCM73563.1"/>
    </source>
</evidence>
<proteinExistence type="predicted"/>
<dbReference type="Gene3D" id="3.40.50.2030">
    <property type="match status" value="1"/>
</dbReference>
<dbReference type="AlphaFoldDB" id="A0A212L7L3"/>
<name>A0A212L7L3_9BACT</name>
<reference evidence="1" key="1">
    <citation type="submission" date="2016-08" db="EMBL/GenBank/DDBJ databases">
        <authorList>
            <person name="Seilhamer J.J."/>
        </authorList>
    </citation>
    <scope>NUCLEOTIDE SEQUENCE</scope>
    <source>
        <strain evidence="1">86-1</strain>
    </source>
</reference>
<organism evidence="1">
    <name type="scientific">uncultured Desulfovibrio sp</name>
    <dbReference type="NCBI Taxonomy" id="167968"/>
    <lineage>
        <taxon>Bacteria</taxon>
        <taxon>Pseudomonadati</taxon>
        <taxon>Thermodesulfobacteriota</taxon>
        <taxon>Desulfovibrionia</taxon>
        <taxon>Desulfovibrionales</taxon>
        <taxon>Desulfovibrionaceae</taxon>
        <taxon>Desulfovibrio</taxon>
        <taxon>environmental samples</taxon>
    </lineage>
</organism>
<dbReference type="GO" id="GO:0003824">
    <property type="term" value="F:catalytic activity"/>
    <property type="evidence" value="ECO:0007669"/>
    <property type="project" value="InterPro"/>
</dbReference>
<dbReference type="EMBL" id="FMJC01000002">
    <property type="protein sequence ID" value="SCM73563.1"/>
    <property type="molecule type" value="Genomic_DNA"/>
</dbReference>
<sequence>MSAVQGITVVGLCCTGNERLMRQEFQGVACGGGSLLQKGLPHRAFQR</sequence>
<gene>
    <name evidence="1" type="ORF">KL86DES1_21378</name>
</gene>